<dbReference type="InterPro" id="IPR009057">
    <property type="entry name" value="Homeodomain-like_sf"/>
</dbReference>
<dbReference type="AlphaFoldDB" id="A0A316WAJ8"/>
<sequence>MNFKNINVGKLIKVKVAERNLEMSRICNFFKISDKEVEDMYSCESLDSIILLKWSKLLEYDLFRLYSQHLILYAPATKTDPKPSGVQSVLPEFRKNIYTVEIIEFILGRIKSNEMTKNQVIERYKIPKTTLYKWIAKNRTSQSLNDQNE</sequence>
<reference evidence="1 2" key="1">
    <citation type="submission" date="2018-04" db="EMBL/GenBank/DDBJ databases">
        <title>Chryseobacterium oncorhynchi 701B-08T from rainbow trout, and Chryseobacterium viscerum 687B-08T from diseased fish.</title>
        <authorList>
            <person name="Jeong J.-J."/>
            <person name="Lee Y.J."/>
            <person name="Pathiraja D."/>
            <person name="Park B."/>
            <person name="Choi I.-G."/>
            <person name="Kim K.D."/>
        </authorList>
    </citation>
    <scope>NUCLEOTIDE SEQUENCE [LARGE SCALE GENOMIC DNA]</scope>
    <source>
        <strain evidence="1 2">687B-08</strain>
    </source>
</reference>
<dbReference type="EMBL" id="PPEG02000011">
    <property type="protein sequence ID" value="PWN58402.1"/>
    <property type="molecule type" value="Genomic_DNA"/>
</dbReference>
<organism evidence="1 2">
    <name type="scientific">Chryseobacterium viscerum</name>
    <dbReference type="NCBI Taxonomy" id="1037377"/>
    <lineage>
        <taxon>Bacteria</taxon>
        <taxon>Pseudomonadati</taxon>
        <taxon>Bacteroidota</taxon>
        <taxon>Flavobacteriia</taxon>
        <taxon>Flavobacteriales</taxon>
        <taxon>Weeksellaceae</taxon>
        <taxon>Chryseobacterium group</taxon>
        <taxon>Chryseobacterium</taxon>
    </lineage>
</organism>
<gene>
    <name evidence="1" type="ORF">C1634_022885</name>
</gene>
<protein>
    <submittedName>
        <fullName evidence="1">Transposase</fullName>
    </submittedName>
</protein>
<evidence type="ECO:0000313" key="1">
    <source>
        <dbReference type="EMBL" id="PWN58402.1"/>
    </source>
</evidence>
<comment type="caution">
    <text evidence="1">The sequence shown here is derived from an EMBL/GenBank/DDBJ whole genome shotgun (WGS) entry which is preliminary data.</text>
</comment>
<dbReference type="Proteomes" id="UP000236413">
    <property type="component" value="Unassembled WGS sequence"/>
</dbReference>
<evidence type="ECO:0000313" key="2">
    <source>
        <dbReference type="Proteomes" id="UP000236413"/>
    </source>
</evidence>
<dbReference type="RefSeq" id="WP_103232679.1">
    <property type="nucleotide sequence ID" value="NZ_PPEG02000011.1"/>
</dbReference>
<name>A0A316WAJ8_9FLAO</name>
<accession>A0A316WAJ8</accession>
<proteinExistence type="predicted"/>
<dbReference type="SUPFAM" id="SSF46689">
    <property type="entry name" value="Homeodomain-like"/>
    <property type="match status" value="1"/>
</dbReference>